<dbReference type="Proteomes" id="UP000006190">
    <property type="component" value="Unassembled WGS sequence"/>
</dbReference>
<evidence type="ECO:0000256" key="1">
    <source>
        <dbReference type="ARBA" id="ARBA00008439"/>
    </source>
</evidence>
<reference evidence="3 4" key="1">
    <citation type="submission" date="2012-01" db="EMBL/GenBank/DDBJ databases">
        <title>The Genome Sequence of Facklamia languida CCUG 37842.</title>
        <authorList>
            <consortium name="The Broad Institute Genome Sequencing Platform"/>
            <person name="Earl A."/>
            <person name="Ward D."/>
            <person name="Feldgarden M."/>
            <person name="Gevers D."/>
            <person name="Huys G."/>
            <person name="Young S.K."/>
            <person name="Zeng Q."/>
            <person name="Gargeya S."/>
            <person name="Fitzgerald M."/>
            <person name="Haas B."/>
            <person name="Abouelleil A."/>
            <person name="Alvarado L."/>
            <person name="Arachchi H.M."/>
            <person name="Berlin A."/>
            <person name="Chapman S.B."/>
            <person name="Gearin G."/>
            <person name="Goldberg J."/>
            <person name="Griggs A."/>
            <person name="Gujja S."/>
            <person name="Hansen M."/>
            <person name="Heiman D."/>
            <person name="Howarth C."/>
            <person name="Larimer J."/>
            <person name="Lui A."/>
            <person name="MacDonald P.J.P."/>
            <person name="McCowen C."/>
            <person name="Montmayeur A."/>
            <person name="Murphy C."/>
            <person name="Neiman D."/>
            <person name="Pearson M."/>
            <person name="Priest M."/>
            <person name="Roberts A."/>
            <person name="Saif S."/>
            <person name="Shea T."/>
            <person name="Sisk P."/>
            <person name="Stolte C."/>
            <person name="Sykes S."/>
            <person name="Wortman J."/>
            <person name="Nusbaum C."/>
            <person name="Birren B."/>
        </authorList>
    </citation>
    <scope>NUCLEOTIDE SEQUENCE [LARGE SCALE GENOMIC DNA]</scope>
    <source>
        <strain evidence="3 4">CCUG 37842</strain>
    </source>
</reference>
<organism evidence="3 4">
    <name type="scientific">Facklamia languida CCUG 37842</name>
    <dbReference type="NCBI Taxonomy" id="883113"/>
    <lineage>
        <taxon>Bacteria</taxon>
        <taxon>Bacillati</taxon>
        <taxon>Bacillota</taxon>
        <taxon>Bacilli</taxon>
        <taxon>Lactobacillales</taxon>
        <taxon>Aerococcaceae</taxon>
        <taxon>Facklamia</taxon>
    </lineage>
</organism>
<dbReference type="AlphaFoldDB" id="H3NH44"/>
<dbReference type="HOGENOM" id="CLU_146610_2_1_9"/>
<dbReference type="OrthoDB" id="2086132at2"/>
<evidence type="ECO:0000313" key="4">
    <source>
        <dbReference type="Proteomes" id="UP000006190"/>
    </source>
</evidence>
<protein>
    <recommendedName>
        <fullName evidence="2">UPF0473 protein HMPREF9708_00183</fullName>
    </recommendedName>
</protein>
<name>H3NH44_9LACT</name>
<dbReference type="PANTHER" id="PTHR40066:SF1">
    <property type="entry name" value="UPF0473 PROTEIN CBO2561_CLC_2432"/>
    <property type="match status" value="1"/>
</dbReference>
<dbReference type="InterPro" id="IPR009711">
    <property type="entry name" value="UPF0473"/>
</dbReference>
<comment type="caution">
    <text evidence="3">The sequence shown here is derived from an EMBL/GenBank/DDBJ whole genome shotgun (WGS) entry which is preliminary data.</text>
</comment>
<dbReference type="PANTHER" id="PTHR40066">
    <property type="entry name" value="UPF0473 PROTEIN CBO2561/CLC_2432"/>
    <property type="match status" value="1"/>
</dbReference>
<sequence>MTHEHEHDHEHEEELDYITVVDEEGNESLYEILFTFESEDFNKSYVIVYPAGMIDEEEVELQAYSYQENEDGTAGELQGIESEEEWDMIDEVLNTFLDDEDSPLN</sequence>
<dbReference type="NCBIfam" id="NF010215">
    <property type="entry name" value="PRK13678.1-2"/>
    <property type="match status" value="1"/>
</dbReference>
<dbReference type="eggNOG" id="COG3906">
    <property type="taxonomic scope" value="Bacteria"/>
</dbReference>
<evidence type="ECO:0000256" key="2">
    <source>
        <dbReference type="HAMAP-Rule" id="MF_01448"/>
    </source>
</evidence>
<proteinExistence type="inferred from homology"/>
<evidence type="ECO:0000313" key="3">
    <source>
        <dbReference type="EMBL" id="EHR38099.1"/>
    </source>
</evidence>
<dbReference type="PATRIC" id="fig|883113.3.peg.181"/>
<dbReference type="RefSeq" id="WP_006308061.1">
    <property type="nucleotide sequence ID" value="NZ_JH601133.1"/>
</dbReference>
<dbReference type="Pfam" id="PF06949">
    <property type="entry name" value="DUF1292"/>
    <property type="match status" value="1"/>
</dbReference>
<keyword evidence="4" id="KW-1185">Reference proteome</keyword>
<dbReference type="HAMAP" id="MF_01448">
    <property type="entry name" value="UPF0473"/>
    <property type="match status" value="1"/>
</dbReference>
<gene>
    <name evidence="3" type="ORF">HMPREF9708_00183</name>
</gene>
<accession>H3NH44</accession>
<dbReference type="NCBIfam" id="NF010217">
    <property type="entry name" value="PRK13678.1-4"/>
    <property type="match status" value="1"/>
</dbReference>
<dbReference type="EMBL" id="AGEG01000002">
    <property type="protein sequence ID" value="EHR38099.1"/>
    <property type="molecule type" value="Genomic_DNA"/>
</dbReference>
<dbReference type="STRING" id="883113.HMPREF9708_00183"/>
<comment type="similarity">
    <text evidence="1 2">Belongs to the UPF0473 family.</text>
</comment>